<protein>
    <submittedName>
        <fullName evidence="1">Endonuclease/exonuclease/phosphatase,Reverse transcriptase domain</fullName>
    </submittedName>
</protein>
<dbReference type="EMBL" id="CABPRJ010001898">
    <property type="protein sequence ID" value="VVC39857.1"/>
    <property type="molecule type" value="Genomic_DNA"/>
</dbReference>
<dbReference type="Gene3D" id="3.60.10.10">
    <property type="entry name" value="Endonuclease/exonuclease/phosphatase"/>
    <property type="match status" value="1"/>
</dbReference>
<dbReference type="PANTHER" id="PTHR23227:SF84">
    <property type="entry name" value="ENDONUCLEASE_EXONUCLEASE_PHOSPHATASE DOMAIN-CONTAINING PROTEIN"/>
    <property type="match status" value="1"/>
</dbReference>
<dbReference type="GO" id="GO:0004527">
    <property type="term" value="F:exonuclease activity"/>
    <property type="evidence" value="ECO:0007669"/>
    <property type="project" value="UniProtKB-KW"/>
</dbReference>
<keyword evidence="1" id="KW-0548">Nucleotidyltransferase</keyword>
<keyword evidence="1" id="KW-0269">Exonuclease</keyword>
<keyword evidence="1" id="KW-0540">Nuclease</keyword>
<evidence type="ECO:0000313" key="1">
    <source>
        <dbReference type="EMBL" id="VVC39857.1"/>
    </source>
</evidence>
<name>A0A5E4N9S5_9HEMI</name>
<dbReference type="InterPro" id="IPR036691">
    <property type="entry name" value="Endo/exonu/phosph_ase_sf"/>
</dbReference>
<accession>A0A5E4N9S5</accession>
<keyword evidence="1" id="KW-0695">RNA-directed DNA polymerase</keyword>
<dbReference type="InterPro" id="IPR043128">
    <property type="entry name" value="Rev_trsase/Diguanyl_cyclase"/>
</dbReference>
<keyword evidence="1" id="KW-0378">Hydrolase</keyword>
<dbReference type="AlphaFoldDB" id="A0A5E4N9S5"/>
<dbReference type="Proteomes" id="UP000325440">
    <property type="component" value="Unassembled WGS sequence"/>
</dbReference>
<dbReference type="SUPFAM" id="SSF56219">
    <property type="entry name" value="DNase I-like"/>
    <property type="match status" value="1"/>
</dbReference>
<organism evidence="1 2">
    <name type="scientific">Cinara cedri</name>
    <dbReference type="NCBI Taxonomy" id="506608"/>
    <lineage>
        <taxon>Eukaryota</taxon>
        <taxon>Metazoa</taxon>
        <taxon>Ecdysozoa</taxon>
        <taxon>Arthropoda</taxon>
        <taxon>Hexapoda</taxon>
        <taxon>Insecta</taxon>
        <taxon>Pterygota</taxon>
        <taxon>Neoptera</taxon>
        <taxon>Paraneoptera</taxon>
        <taxon>Hemiptera</taxon>
        <taxon>Sternorrhyncha</taxon>
        <taxon>Aphidomorpha</taxon>
        <taxon>Aphidoidea</taxon>
        <taxon>Aphididae</taxon>
        <taxon>Lachninae</taxon>
        <taxon>Cinara</taxon>
    </lineage>
</organism>
<dbReference type="Gene3D" id="3.30.70.270">
    <property type="match status" value="1"/>
</dbReference>
<evidence type="ECO:0000313" key="2">
    <source>
        <dbReference type="Proteomes" id="UP000325440"/>
    </source>
</evidence>
<dbReference type="InterPro" id="IPR027124">
    <property type="entry name" value="Swc5/CFDP1/2"/>
</dbReference>
<dbReference type="PANTHER" id="PTHR23227">
    <property type="entry name" value="BUCENTAUR RELATED"/>
    <property type="match status" value="1"/>
</dbReference>
<gene>
    <name evidence="1" type="ORF">CINCED_3A020197</name>
</gene>
<reference evidence="1 2" key="1">
    <citation type="submission" date="2019-08" db="EMBL/GenBank/DDBJ databases">
        <authorList>
            <person name="Alioto T."/>
            <person name="Alioto T."/>
            <person name="Gomez Garrido J."/>
        </authorList>
    </citation>
    <scope>NUCLEOTIDE SEQUENCE [LARGE SCALE GENOMIC DNA]</scope>
</reference>
<dbReference type="OrthoDB" id="6605674at2759"/>
<dbReference type="GO" id="GO:0003964">
    <property type="term" value="F:RNA-directed DNA polymerase activity"/>
    <property type="evidence" value="ECO:0007669"/>
    <property type="project" value="UniProtKB-KW"/>
</dbReference>
<keyword evidence="1" id="KW-0255">Endonuclease</keyword>
<proteinExistence type="predicted"/>
<dbReference type="GO" id="GO:0004519">
    <property type="term" value="F:endonuclease activity"/>
    <property type="evidence" value="ECO:0007669"/>
    <property type="project" value="UniProtKB-KW"/>
</dbReference>
<keyword evidence="1" id="KW-0808">Transferase</keyword>
<keyword evidence="2" id="KW-1185">Reference proteome</keyword>
<sequence length="376" mass="43791">MCYIRITGCIFDLIIINFHAPTEDKRDDIKEDFYEELDRICDITSNYSVKIVLGDFNAKVGKEEVYRPTIGRDSLHDTSNDNGTRLINFCMTNGMVLSSTYFPRKDIHKQTWVAPNQVVKNQIDHIMIQNRHKGCIQNITFRGADSDHYLVIAKFMTRLSVHWRENKGKLSEKFCTEKFAEECVSNEFAHTMHHETLRLNNENNDENVEHIWKKIKTTVINSAKSCLGKEKRKIEEIEKNRFNSKKFFSNSKDVKQGYKQQTRMVRNQTGDLLTNEKDIAEEFKNYYKMLLNKTASRPSDATYIQYSTAEPSLEKVIREINHSHQVEVVNKEIILAYADDIVILGNSRQDITQTMSNLVTASKRMGLRINEEKQNL</sequence>